<protein>
    <submittedName>
        <fullName evidence="2">Uncharacterized protein</fullName>
    </submittedName>
</protein>
<evidence type="ECO:0000313" key="2">
    <source>
        <dbReference type="EMBL" id="CAD8990305.1"/>
    </source>
</evidence>
<dbReference type="AlphaFoldDB" id="A0A7S1HSZ9"/>
<reference evidence="2" key="1">
    <citation type="submission" date="2021-01" db="EMBL/GenBank/DDBJ databases">
        <authorList>
            <person name="Corre E."/>
            <person name="Pelletier E."/>
            <person name="Niang G."/>
            <person name="Scheremetjew M."/>
            <person name="Finn R."/>
            <person name="Kale V."/>
            <person name="Holt S."/>
            <person name="Cochrane G."/>
            <person name="Meng A."/>
            <person name="Brown T."/>
            <person name="Cohen L."/>
        </authorList>
    </citation>
    <scope>NUCLEOTIDE SEQUENCE</scope>
    <source>
        <strain evidence="2">NIES-381</strain>
    </source>
</reference>
<feature type="compositionally biased region" description="Acidic residues" evidence="1">
    <location>
        <begin position="325"/>
        <end position="339"/>
    </location>
</feature>
<accession>A0A7S1HSZ9</accession>
<dbReference type="EMBL" id="HBGA01004146">
    <property type="protein sequence ID" value="CAD8990305.1"/>
    <property type="molecule type" value="Transcribed_RNA"/>
</dbReference>
<evidence type="ECO:0000256" key="1">
    <source>
        <dbReference type="SAM" id="MobiDB-lite"/>
    </source>
</evidence>
<proteinExistence type="predicted"/>
<organism evidence="2">
    <name type="scientific">Eutreptiella gymnastica</name>
    <dbReference type="NCBI Taxonomy" id="73025"/>
    <lineage>
        <taxon>Eukaryota</taxon>
        <taxon>Discoba</taxon>
        <taxon>Euglenozoa</taxon>
        <taxon>Euglenida</taxon>
        <taxon>Spirocuta</taxon>
        <taxon>Euglenophyceae</taxon>
        <taxon>Eutreptiales</taxon>
        <taxon>Eutreptiaceae</taxon>
        <taxon>Eutreptiella</taxon>
    </lineage>
</organism>
<name>A0A7S1HSZ9_9EUGL</name>
<feature type="region of interest" description="Disordered" evidence="1">
    <location>
        <begin position="315"/>
        <end position="339"/>
    </location>
</feature>
<gene>
    <name evidence="2" type="ORF">EGYM00392_LOCUS1347</name>
</gene>
<sequence>MWKTCPFDWIVMSIDWNPNYERKQNTTLTCQTTRSAILCPIVFQRCIDPFTDPLVGQHHAVQHLINKKGLKPGDVLRILEAHIFVSSTTDQKGPATTTFMVNTILDFHKEHGVPQPKCIVMDTDNCSAQFKSAVAVMSMTELGKRNNVNAQAFQNVGNHGKGFSDGVGAACKRVFDAACIGMNPIVCGGLPQKEFGAALVAVGNKMFQPVEGVRTGRLVVRKFWNIATAPTTDLAGKFRPQKDGMGNTRGMTTIHNFLYDHASGRTLFRNLLCACSPCLAGLYDKCENKACVAPPVEFKIAGSSAMDCDAESDCDEHSDSACASDSDDDPDGSDVGSEDSFVESACKGLTIDLSLCDLFFDD</sequence>